<accession>A0ABY5ARV5</accession>
<keyword evidence="3" id="KW-1185">Reference proteome</keyword>
<dbReference type="Proteomes" id="UP001056708">
    <property type="component" value="Chromosome"/>
</dbReference>
<organism evidence="2 3">
    <name type="scientific">Phormidium yuhuli AB48</name>
    <dbReference type="NCBI Taxonomy" id="2940671"/>
    <lineage>
        <taxon>Bacteria</taxon>
        <taxon>Bacillati</taxon>
        <taxon>Cyanobacteriota</taxon>
        <taxon>Cyanophyceae</taxon>
        <taxon>Oscillatoriophycideae</taxon>
        <taxon>Oscillatoriales</taxon>
        <taxon>Oscillatoriaceae</taxon>
        <taxon>Phormidium</taxon>
        <taxon>Phormidium yuhuli</taxon>
    </lineage>
</organism>
<dbReference type="InterPro" id="IPR007555">
    <property type="entry name" value="DUF499"/>
</dbReference>
<dbReference type="EMBL" id="CP098611">
    <property type="protein sequence ID" value="USR90954.1"/>
    <property type="molecule type" value="Genomic_DNA"/>
</dbReference>
<gene>
    <name evidence="2" type="ORF">NEA10_19360</name>
</gene>
<sequence>MSQLAPVYQTCQPRPELLQGTLAEDLFAAKIRPVVQGKAPEVYQNADRFFANTFPTDGISTLIREVFSRLGSHDSGSPVIRLETSFGGGKTHDEIALWHICKQGRKIAGLERFTDINLIPDRAINVAAIDGRDIDISEGNYYADTGITTHTLWGELAYQIGSIRGYELLKGSDESGRSPGTSVLEQLIGDTPTVIVIDEIARHLRVAKAKKVVDSNLAEQVVAFFFSLMDFAAASRHVVLVYSLASASDTFSEETQELNELRQASARQERVLSPSTDVEIYSIVKQRLFESVSEDAAQSAAAAYTERYRQSRLDLPEACLDSRYRDTFEKSYPFHPELFQLLTKKIASIPDFQRTRGALRLLGWVVQDIWQNRPRHASAIHIHHLPLGVNSRVTNDLTSRIQRQLMRPAIEADIYNDNGREAYAQVQDKDWLAADKPPMTTWVARTIFLHSLTQGLSSGIRKSELYLSLLTPGYDIGVVDDVLDKLLAVAWYLDYDPVSRLAQFKEEPSINKIITEEINVVSVTAAKEELRNRRDSMLSSRLFELVIPDSPADVDDKPDSIVLCVIDFQDATLQRTDEPPPDLVERIFNQTGESGKFRTYRNRLLFLLANQGEIQTAIKRSQEYLAIQGLLKTPRRVQDLSGSQKRELKEREGQSELMLRLSLSNAYRHLFYPAKDDVKAPSGLMHYPLPPQDSSTIKKNQQEVILKALRDCYKVRAEEDDLAKPFAPVYVLQKVWLAGLDAMSTQALRDEFFKNLALNLPISAEPTKLKKTIERGILEGQWDLKVGDRIYMKTPDNRLQLPKIEFSDRQTLYRRGVLQLPKPRQVDVSYQLLGTSDTEQQVDLSWQAPEAISTQLFCNGEALEQTFSWRSNCRLPINQESRYRVVAFYKNDETAEKEVLVSISGDAYGQDKSAVERVGTGTEGYRVPVQIRQTEFSSDGTPNGVFNNFGDFVQDNQVKTIRRLTLSVATAMDYRKLGTTIPLLNSLSQNITIEQTLSIRAAGQFLRLEYEGDIRGFQACFSTANTFLNQKETEVELSLSVDLSFDPAIEPGSNPLLKLQQNLTRNPVERLSLRVQVGY</sequence>
<feature type="coiled-coil region" evidence="1">
    <location>
        <begin position="244"/>
        <end position="271"/>
    </location>
</feature>
<evidence type="ECO:0000256" key="1">
    <source>
        <dbReference type="SAM" id="Coils"/>
    </source>
</evidence>
<dbReference type="RefSeq" id="WP_252662978.1">
    <property type="nucleotide sequence ID" value="NZ_CP098611.1"/>
</dbReference>
<evidence type="ECO:0000313" key="2">
    <source>
        <dbReference type="EMBL" id="USR90954.1"/>
    </source>
</evidence>
<proteinExistence type="predicted"/>
<evidence type="ECO:0000313" key="3">
    <source>
        <dbReference type="Proteomes" id="UP001056708"/>
    </source>
</evidence>
<protein>
    <submittedName>
        <fullName evidence="2">DUF499 domain-containing protein</fullName>
    </submittedName>
</protein>
<name>A0ABY5ARV5_9CYAN</name>
<keyword evidence="1" id="KW-0175">Coiled coil</keyword>
<dbReference type="Pfam" id="PF04465">
    <property type="entry name" value="DUF499"/>
    <property type="match status" value="1"/>
</dbReference>
<reference evidence="2" key="1">
    <citation type="submission" date="2022-06" db="EMBL/GenBank/DDBJ databases">
        <title>Genome sequence of Phormidium yuhuli AB48 isolated from an industrial photobioreactor environment.</title>
        <authorList>
            <person name="Qiu Y."/>
            <person name="Noonan A.J.C."/>
            <person name="Dofher K."/>
            <person name="Koch M."/>
            <person name="Kieft B."/>
            <person name="Lin X."/>
            <person name="Ziels R.M."/>
            <person name="Hallam S.J."/>
        </authorList>
    </citation>
    <scope>NUCLEOTIDE SEQUENCE</scope>
    <source>
        <strain evidence="2">AB48</strain>
    </source>
</reference>